<dbReference type="GO" id="GO:0047632">
    <property type="term" value="F:agmatine deiminase activity"/>
    <property type="evidence" value="ECO:0007669"/>
    <property type="project" value="TreeGrafter"/>
</dbReference>
<feature type="region of interest" description="Disordered" evidence="2">
    <location>
        <begin position="1"/>
        <end position="31"/>
    </location>
</feature>
<dbReference type="SUPFAM" id="SSF55909">
    <property type="entry name" value="Pentein"/>
    <property type="match status" value="1"/>
</dbReference>
<dbReference type="GO" id="GO:0009446">
    <property type="term" value="P:putrescine biosynthetic process"/>
    <property type="evidence" value="ECO:0007669"/>
    <property type="project" value="InterPro"/>
</dbReference>
<keyword evidence="4" id="KW-1185">Reference proteome</keyword>
<reference evidence="3" key="2">
    <citation type="journal article" date="2023" name="IMA Fungus">
        <title>Comparative genomic study of the Penicillium genus elucidates a diverse pangenome and 15 lateral gene transfer events.</title>
        <authorList>
            <person name="Petersen C."/>
            <person name="Sorensen T."/>
            <person name="Nielsen M.R."/>
            <person name="Sondergaard T.E."/>
            <person name="Sorensen J.L."/>
            <person name="Fitzpatrick D.A."/>
            <person name="Frisvad J.C."/>
            <person name="Nielsen K.L."/>
        </authorList>
    </citation>
    <scope>NUCLEOTIDE SEQUENCE</scope>
    <source>
        <strain evidence="3">IBT 22155</strain>
    </source>
</reference>
<dbReference type="Pfam" id="PF04371">
    <property type="entry name" value="PAD_porph"/>
    <property type="match status" value="1"/>
</dbReference>
<keyword evidence="1" id="KW-0378">Hydrolase</keyword>
<evidence type="ECO:0000313" key="4">
    <source>
        <dbReference type="Proteomes" id="UP001149079"/>
    </source>
</evidence>
<proteinExistence type="predicted"/>
<organism evidence="3 4">
    <name type="scientific">Penicillium bovifimosum</name>
    <dbReference type="NCBI Taxonomy" id="126998"/>
    <lineage>
        <taxon>Eukaryota</taxon>
        <taxon>Fungi</taxon>
        <taxon>Dikarya</taxon>
        <taxon>Ascomycota</taxon>
        <taxon>Pezizomycotina</taxon>
        <taxon>Eurotiomycetes</taxon>
        <taxon>Eurotiomycetidae</taxon>
        <taxon>Eurotiales</taxon>
        <taxon>Aspergillaceae</taxon>
        <taxon>Penicillium</taxon>
    </lineage>
</organism>
<feature type="compositionally biased region" description="Basic and acidic residues" evidence="2">
    <location>
        <begin position="16"/>
        <end position="31"/>
    </location>
</feature>
<dbReference type="InterPro" id="IPR007466">
    <property type="entry name" value="Peptidyl-Arg-deiminase_porph"/>
</dbReference>
<accession>A0A9W9LBE4</accession>
<dbReference type="RefSeq" id="XP_056526706.1">
    <property type="nucleotide sequence ID" value="XM_056661540.1"/>
</dbReference>
<feature type="region of interest" description="Disordered" evidence="2">
    <location>
        <begin position="51"/>
        <end position="73"/>
    </location>
</feature>
<dbReference type="PANTHER" id="PTHR31377:SF0">
    <property type="entry name" value="AGMATINE DEIMINASE-RELATED"/>
    <property type="match status" value="1"/>
</dbReference>
<gene>
    <name evidence="3" type="ORF">N7515_000796</name>
</gene>
<dbReference type="OrthoDB" id="544103at2759"/>
<protein>
    <recommendedName>
        <fullName evidence="5">Peptidyl-arginine deiminase, Porphyromonas-type</fullName>
    </recommendedName>
</protein>
<dbReference type="GO" id="GO:0004668">
    <property type="term" value="F:protein-arginine deiminase activity"/>
    <property type="evidence" value="ECO:0007669"/>
    <property type="project" value="InterPro"/>
</dbReference>
<evidence type="ECO:0000256" key="2">
    <source>
        <dbReference type="SAM" id="MobiDB-lite"/>
    </source>
</evidence>
<dbReference type="Gene3D" id="3.75.10.10">
    <property type="entry name" value="L-arginine/glycine Amidinotransferase, Chain A"/>
    <property type="match status" value="1"/>
</dbReference>
<evidence type="ECO:0000256" key="1">
    <source>
        <dbReference type="ARBA" id="ARBA00022801"/>
    </source>
</evidence>
<dbReference type="GeneID" id="81400710"/>
<dbReference type="AlphaFoldDB" id="A0A9W9LBE4"/>
<evidence type="ECO:0008006" key="5">
    <source>
        <dbReference type="Google" id="ProtNLM"/>
    </source>
</evidence>
<dbReference type="PANTHER" id="PTHR31377">
    <property type="entry name" value="AGMATINE DEIMINASE-RELATED"/>
    <property type="match status" value="1"/>
</dbReference>
<name>A0A9W9LBE4_9EURO</name>
<dbReference type="EMBL" id="JAPQKL010000001">
    <property type="protein sequence ID" value="KAJ5146232.1"/>
    <property type="molecule type" value="Genomic_DNA"/>
</dbReference>
<evidence type="ECO:0000313" key="3">
    <source>
        <dbReference type="EMBL" id="KAJ5146232.1"/>
    </source>
</evidence>
<reference evidence="3" key="1">
    <citation type="submission" date="2022-11" db="EMBL/GenBank/DDBJ databases">
        <authorList>
            <person name="Petersen C."/>
        </authorList>
    </citation>
    <scope>NUCLEOTIDE SEQUENCE</scope>
    <source>
        <strain evidence="3">IBT 22155</strain>
    </source>
</reference>
<comment type="caution">
    <text evidence="3">The sequence shown here is derived from an EMBL/GenBank/DDBJ whole genome shotgun (WGS) entry which is preliminary data.</text>
</comment>
<sequence length="442" mass="50151">MMYENAKGSRQPNCTLKKETDSHQDSGHEDDLRNIKMKLFERFRKTLSSLYTKRDRPPTSHADSNSNDESEVQRGHYVFPAEWERHEATIMGFPSRCSLPPDQYEAVCNELAQLAAAISEFESVRMYVRPEEIQLAESVVKPCVKDASRISFIPCPINHCWVRDTGPVYIRDPTGKFPHRRFAINFRFNEWGGKKPENDGVCWGQQWPLMDETALAENADFARWVIEHDRVPAPVTMIESPIRAEGGGLVTDGEGTLLISESSIVCDVRNPGMSRAQIETELKRLLGIEKVVWFPGRRNVDITDVHMDAEARFVRPGEIAYSKPHDVAIELWQELSAEIREILGRETDAKGRSLQIHTIQEPDPGGLVKSDQDELSASYVNFYFVNGGLIIPKFGDEERDQMALEMFQRLLPERVIRQVYASAIPLTGGVLHCVTQQVPAIQ</sequence>
<dbReference type="Proteomes" id="UP001149079">
    <property type="component" value="Unassembled WGS sequence"/>
</dbReference>